<keyword evidence="1" id="KW-0813">Transport</keyword>
<evidence type="ECO:0000313" key="3">
    <source>
        <dbReference type="Proteomes" id="UP001140949"/>
    </source>
</evidence>
<keyword evidence="3" id="KW-1185">Reference proteome</keyword>
<keyword evidence="1" id="KW-0249">Electron transport</keyword>
<name>A0AAX6I303_IRIPA</name>
<dbReference type="Gene3D" id="3.40.30.10">
    <property type="entry name" value="Glutaredoxin"/>
    <property type="match status" value="1"/>
</dbReference>
<dbReference type="AlphaFoldDB" id="A0AAX6I303"/>
<dbReference type="EMBL" id="JANAVB010005597">
    <property type="protein sequence ID" value="KAJ6847177.1"/>
    <property type="molecule type" value="Genomic_DNA"/>
</dbReference>
<dbReference type="InterPro" id="IPR052565">
    <property type="entry name" value="Glutaredoxin-like_YDR286C"/>
</dbReference>
<comment type="caution">
    <text evidence="2">The sequence shown here is derived from an EMBL/GenBank/DDBJ whole genome shotgun (WGS) entry which is preliminary data.</text>
</comment>
<dbReference type="PANTHER" id="PTHR33558">
    <property type="entry name" value="GLUTAREDOXIN-LIKE PROTEIN C5ORF63 HOMOLOG"/>
    <property type="match status" value="1"/>
</dbReference>
<dbReference type="PANTHER" id="PTHR33558:SF1">
    <property type="entry name" value="GLUTAREDOXIN-LIKE PROTEIN C5ORF63 HOMOLOG"/>
    <property type="match status" value="1"/>
</dbReference>
<reference evidence="2" key="1">
    <citation type="journal article" date="2023" name="GigaByte">
        <title>Genome assembly of the bearded iris, Iris pallida Lam.</title>
        <authorList>
            <person name="Bruccoleri R.E."/>
            <person name="Oakeley E.J."/>
            <person name="Faust A.M.E."/>
            <person name="Altorfer M."/>
            <person name="Dessus-Babus S."/>
            <person name="Burckhardt D."/>
            <person name="Oertli M."/>
            <person name="Naumann U."/>
            <person name="Petersen F."/>
            <person name="Wong J."/>
        </authorList>
    </citation>
    <scope>NUCLEOTIDE SEQUENCE</scope>
    <source>
        <strain evidence="2">GSM-AAB239-AS_SAM_17_03QT</strain>
    </source>
</reference>
<dbReference type="Pfam" id="PF05768">
    <property type="entry name" value="Glrx-like"/>
    <property type="match status" value="1"/>
</dbReference>
<organism evidence="2 3">
    <name type="scientific">Iris pallida</name>
    <name type="common">Sweet iris</name>
    <dbReference type="NCBI Taxonomy" id="29817"/>
    <lineage>
        <taxon>Eukaryota</taxon>
        <taxon>Viridiplantae</taxon>
        <taxon>Streptophyta</taxon>
        <taxon>Embryophyta</taxon>
        <taxon>Tracheophyta</taxon>
        <taxon>Spermatophyta</taxon>
        <taxon>Magnoliopsida</taxon>
        <taxon>Liliopsida</taxon>
        <taxon>Asparagales</taxon>
        <taxon>Iridaceae</taxon>
        <taxon>Iridoideae</taxon>
        <taxon>Irideae</taxon>
        <taxon>Iris</taxon>
    </lineage>
</organism>
<evidence type="ECO:0000256" key="1">
    <source>
        <dbReference type="RuleBase" id="RU363082"/>
    </source>
</evidence>
<comment type="similarity">
    <text evidence="1">Belongs to the glutaredoxin family.</text>
</comment>
<sequence>MLSPSPFIITYLYGFLGTDMAAAALSAVSLPRIALARRAARSAPTFCSSVGPIHQQQQQQNQRQLVLYTKPGCCLCDGLKEKLHAALSLASLHSVNLQVRNILENPEWERLYQYEIPVLAKLLPDGTEETLPRLSPRLRVELIQKKIEAALEEW</sequence>
<gene>
    <name evidence="2" type="ORF">M6B38_285220</name>
</gene>
<evidence type="ECO:0000313" key="2">
    <source>
        <dbReference type="EMBL" id="KAJ6847177.1"/>
    </source>
</evidence>
<dbReference type="InterPro" id="IPR008554">
    <property type="entry name" value="Glutaredoxin-like"/>
</dbReference>
<dbReference type="SUPFAM" id="SSF52833">
    <property type="entry name" value="Thioredoxin-like"/>
    <property type="match status" value="1"/>
</dbReference>
<accession>A0AAX6I303</accession>
<dbReference type="InterPro" id="IPR036249">
    <property type="entry name" value="Thioredoxin-like_sf"/>
</dbReference>
<dbReference type="Proteomes" id="UP001140949">
    <property type="component" value="Unassembled WGS sequence"/>
</dbReference>
<protein>
    <recommendedName>
        <fullName evidence="1">Glutaredoxin-like protein</fullName>
    </recommendedName>
</protein>
<reference evidence="2" key="2">
    <citation type="submission" date="2023-04" db="EMBL/GenBank/DDBJ databases">
        <authorList>
            <person name="Bruccoleri R.E."/>
            <person name="Oakeley E.J."/>
            <person name="Faust A.-M."/>
            <person name="Dessus-Babus S."/>
            <person name="Altorfer M."/>
            <person name="Burckhardt D."/>
            <person name="Oertli M."/>
            <person name="Naumann U."/>
            <person name="Petersen F."/>
            <person name="Wong J."/>
        </authorList>
    </citation>
    <scope>NUCLEOTIDE SEQUENCE</scope>
    <source>
        <strain evidence="2">GSM-AAB239-AS_SAM_17_03QT</strain>
        <tissue evidence="2">Leaf</tissue>
    </source>
</reference>
<proteinExistence type="inferred from homology"/>